<keyword evidence="2 5" id="KW-0489">Methyltransferase</keyword>
<dbReference type="Gene3D" id="3.40.50.150">
    <property type="entry name" value="Vaccinia Virus protein VP39"/>
    <property type="match status" value="1"/>
</dbReference>
<dbReference type="AlphaFoldDB" id="A0A7U8CAD6"/>
<evidence type="ECO:0000259" key="7">
    <source>
        <dbReference type="PROSITE" id="PS50123"/>
    </source>
</evidence>
<dbReference type="PRINTS" id="PR00996">
    <property type="entry name" value="CHERMTFRASE"/>
</dbReference>
<keyword evidence="9" id="KW-1185">Reference proteome</keyword>
<dbReference type="Pfam" id="PF01739">
    <property type="entry name" value="CheR"/>
    <property type="match status" value="1"/>
</dbReference>
<dbReference type="Proteomes" id="UP000002171">
    <property type="component" value="Unassembled WGS sequence"/>
</dbReference>
<feature type="binding site" evidence="6">
    <location>
        <position position="125"/>
    </location>
    <ligand>
        <name>S-adenosyl-L-methionine</name>
        <dbReference type="ChEBI" id="CHEBI:59789"/>
    </ligand>
</feature>
<dbReference type="PROSITE" id="PS50123">
    <property type="entry name" value="CHER"/>
    <property type="match status" value="1"/>
</dbReference>
<evidence type="ECO:0000256" key="1">
    <source>
        <dbReference type="ARBA" id="ARBA00001541"/>
    </source>
</evidence>
<feature type="binding site" evidence="6">
    <location>
        <position position="83"/>
    </location>
    <ligand>
        <name>S-adenosyl-L-methionine</name>
        <dbReference type="ChEBI" id="CHEBI:59789"/>
    </ligand>
</feature>
<evidence type="ECO:0000256" key="3">
    <source>
        <dbReference type="ARBA" id="ARBA00022679"/>
    </source>
</evidence>
<comment type="function">
    <text evidence="5">Methylation of the membrane-bound methyl-accepting chemotaxis proteins (MCP) to form gamma-glutamyl methyl ester residues in MCP.</text>
</comment>
<feature type="domain" description="CheR-type methyltransferase" evidence="7">
    <location>
        <begin position="4"/>
        <end position="283"/>
    </location>
</feature>
<dbReference type="EC" id="2.1.1.80" evidence="5"/>
<feature type="binding site" evidence="6">
    <location>
        <begin position="226"/>
        <end position="227"/>
    </location>
    <ligand>
        <name>S-adenosyl-L-methionine</name>
        <dbReference type="ChEBI" id="CHEBI:59789"/>
    </ligand>
</feature>
<dbReference type="InterPro" id="IPR026024">
    <property type="entry name" value="Chemotaxis_MeTrfase_CheR"/>
</dbReference>
<feature type="binding site" evidence="6">
    <location>
        <position position="153"/>
    </location>
    <ligand>
        <name>S-adenosyl-L-methionine</name>
        <dbReference type="ChEBI" id="CHEBI:59789"/>
    </ligand>
</feature>
<evidence type="ECO:0000256" key="4">
    <source>
        <dbReference type="ARBA" id="ARBA00022691"/>
    </source>
</evidence>
<sequence length="283" mass="32045">MSIAGRSGFTITDSDFELFSKFLEDNSGILLAKHKQYLVQSRLGKIVQEQNCPSLKELITKLQSPASKRLREQVIDAMTTNETLWFRDVHPFDILRDKILPEMLGSSPGSNKIRIWSAACSTGQEPYSISMTLDEFKKKSPGKLMSEEIMATDISTQVLEQARRGEYEMLAIGRGLSQDRLTQHFREMPNGSWAVKPDIKSRVRFQSINLQGQYSSMGKFDVIFCRNVLIYFSSEKKTEILTKMHGVLKPGGFLILGASEFLSGLSDKYKMIHCRPGIIYQAI</sequence>
<comment type="catalytic activity">
    <reaction evidence="1 5">
        <text>L-glutamyl-[protein] + S-adenosyl-L-methionine = [protein]-L-glutamate 5-O-methyl ester + S-adenosyl-L-homocysteine</text>
        <dbReference type="Rhea" id="RHEA:24452"/>
        <dbReference type="Rhea" id="RHEA-COMP:10208"/>
        <dbReference type="Rhea" id="RHEA-COMP:10311"/>
        <dbReference type="ChEBI" id="CHEBI:29973"/>
        <dbReference type="ChEBI" id="CHEBI:57856"/>
        <dbReference type="ChEBI" id="CHEBI:59789"/>
        <dbReference type="ChEBI" id="CHEBI:82795"/>
        <dbReference type="EC" id="2.1.1.80"/>
    </reaction>
</comment>
<evidence type="ECO:0000313" key="8">
    <source>
        <dbReference type="EMBL" id="EAR63084.1"/>
    </source>
</evidence>
<evidence type="ECO:0000313" key="9">
    <source>
        <dbReference type="Proteomes" id="UP000002171"/>
    </source>
</evidence>
<feature type="binding site" evidence="6">
    <location>
        <position position="87"/>
    </location>
    <ligand>
        <name>S-adenosyl-L-methionine</name>
        <dbReference type="ChEBI" id="CHEBI:59789"/>
    </ligand>
</feature>
<dbReference type="EMBL" id="AAOW01000001">
    <property type="protein sequence ID" value="EAR63084.1"/>
    <property type="molecule type" value="Genomic_DNA"/>
</dbReference>
<comment type="caution">
    <text evidence="8">The sequence shown here is derived from an EMBL/GenBank/DDBJ whole genome shotgun (WGS) entry which is preliminary data.</text>
</comment>
<evidence type="ECO:0000256" key="5">
    <source>
        <dbReference type="PIRNR" id="PIRNR000410"/>
    </source>
</evidence>
<keyword evidence="3 5" id="KW-0808">Transferase</keyword>
<gene>
    <name evidence="8" type="ORF">MED92_08191</name>
</gene>
<organism evidence="8 9">
    <name type="scientific">Neptuniibacter caesariensis</name>
    <dbReference type="NCBI Taxonomy" id="207954"/>
    <lineage>
        <taxon>Bacteria</taxon>
        <taxon>Pseudomonadati</taxon>
        <taxon>Pseudomonadota</taxon>
        <taxon>Gammaproteobacteria</taxon>
        <taxon>Oceanospirillales</taxon>
        <taxon>Oceanospirillaceae</taxon>
        <taxon>Neptuniibacter</taxon>
    </lineage>
</organism>
<dbReference type="Pfam" id="PF03705">
    <property type="entry name" value="CheR_N"/>
    <property type="match status" value="1"/>
</dbReference>
<keyword evidence="4 5" id="KW-0949">S-adenosyl-L-methionine</keyword>
<dbReference type="PIRSF" id="PIRSF000410">
    <property type="entry name" value="CheR"/>
    <property type="match status" value="1"/>
</dbReference>
<dbReference type="InterPro" id="IPR050903">
    <property type="entry name" value="Bact_Chemotaxis_MeTrfase"/>
</dbReference>
<dbReference type="RefSeq" id="WP_007022102.1">
    <property type="nucleotide sequence ID" value="NZ_CH724126.1"/>
</dbReference>
<feature type="binding site" evidence="6">
    <location>
        <begin position="209"/>
        <end position="210"/>
    </location>
    <ligand>
        <name>S-adenosyl-L-methionine</name>
        <dbReference type="ChEBI" id="CHEBI:59789"/>
    </ligand>
</feature>
<dbReference type="SMART" id="SM00138">
    <property type="entry name" value="MeTrc"/>
    <property type="match status" value="1"/>
</dbReference>
<dbReference type="InterPro" id="IPR036804">
    <property type="entry name" value="CheR_N_sf"/>
</dbReference>
<dbReference type="PANTHER" id="PTHR24422">
    <property type="entry name" value="CHEMOTAXIS PROTEIN METHYLTRANSFERASE"/>
    <property type="match status" value="1"/>
</dbReference>
<dbReference type="InterPro" id="IPR029063">
    <property type="entry name" value="SAM-dependent_MTases_sf"/>
</dbReference>
<dbReference type="SUPFAM" id="SSF53335">
    <property type="entry name" value="S-adenosyl-L-methionine-dependent methyltransferases"/>
    <property type="match status" value="1"/>
</dbReference>
<dbReference type="PANTHER" id="PTHR24422:SF21">
    <property type="entry name" value="CHEMOTAXIS PROTEIN METHYLTRANSFERASE 1"/>
    <property type="match status" value="1"/>
</dbReference>
<protein>
    <recommendedName>
        <fullName evidence="5">Chemotaxis protein methyltransferase</fullName>
        <ecNumber evidence="5">2.1.1.80</ecNumber>
    </recommendedName>
</protein>
<evidence type="ECO:0000256" key="6">
    <source>
        <dbReference type="PIRSR" id="PIRSR000410-1"/>
    </source>
</evidence>
<dbReference type="InterPro" id="IPR022642">
    <property type="entry name" value="CheR_C"/>
</dbReference>
<name>A0A7U8CAD6_NEPCE</name>
<reference evidence="8 9" key="1">
    <citation type="submission" date="2006-02" db="EMBL/GenBank/DDBJ databases">
        <authorList>
            <person name="Pinhassi J."/>
            <person name="Pedros-Alio C."/>
            <person name="Ferriera S."/>
            <person name="Johnson J."/>
            <person name="Kravitz S."/>
            <person name="Halpern A."/>
            <person name="Remington K."/>
            <person name="Beeson K."/>
            <person name="Tran B."/>
            <person name="Rogers Y.-H."/>
            <person name="Friedman R."/>
            <person name="Venter J.C."/>
        </authorList>
    </citation>
    <scope>NUCLEOTIDE SEQUENCE [LARGE SCALE GENOMIC DNA]</scope>
    <source>
        <strain evidence="8 9">MED92</strain>
    </source>
</reference>
<dbReference type="InterPro" id="IPR000780">
    <property type="entry name" value="CheR_MeTrfase"/>
</dbReference>
<evidence type="ECO:0000256" key="2">
    <source>
        <dbReference type="ARBA" id="ARBA00022603"/>
    </source>
</evidence>
<dbReference type="Gene3D" id="1.10.155.10">
    <property type="entry name" value="Chemotaxis receptor methyltransferase CheR, N-terminal domain"/>
    <property type="match status" value="1"/>
</dbReference>
<dbReference type="OrthoDB" id="9816309at2"/>
<accession>A0A7U8CAD6</accession>
<feature type="binding site" evidence="6">
    <location>
        <position position="81"/>
    </location>
    <ligand>
        <name>S-adenosyl-L-methionine</name>
        <dbReference type="ChEBI" id="CHEBI:59789"/>
    </ligand>
</feature>
<dbReference type="SUPFAM" id="SSF47757">
    <property type="entry name" value="Chemotaxis receptor methyltransferase CheR, N-terminal domain"/>
    <property type="match status" value="1"/>
</dbReference>
<dbReference type="InterPro" id="IPR022641">
    <property type="entry name" value="CheR_N"/>
</dbReference>
<proteinExistence type="predicted"/>
<dbReference type="GO" id="GO:0008983">
    <property type="term" value="F:protein-glutamate O-methyltransferase activity"/>
    <property type="evidence" value="ECO:0007669"/>
    <property type="project" value="UniProtKB-EC"/>
</dbReference>
<dbReference type="GO" id="GO:0032259">
    <property type="term" value="P:methylation"/>
    <property type="evidence" value="ECO:0007669"/>
    <property type="project" value="UniProtKB-KW"/>
</dbReference>